<dbReference type="InterPro" id="IPR036691">
    <property type="entry name" value="Endo/exonu/phosph_ase_sf"/>
</dbReference>
<dbReference type="GO" id="GO:0004519">
    <property type="term" value="F:endonuclease activity"/>
    <property type="evidence" value="ECO:0007669"/>
    <property type="project" value="UniProtKB-KW"/>
</dbReference>
<keyword evidence="3" id="KW-0255">Endonuclease</keyword>
<gene>
    <name evidence="3" type="ORF">Pla123a_10550</name>
</gene>
<reference evidence="3 4" key="1">
    <citation type="submission" date="2019-02" db="EMBL/GenBank/DDBJ databases">
        <title>Deep-cultivation of Planctomycetes and their phenomic and genomic characterization uncovers novel biology.</title>
        <authorList>
            <person name="Wiegand S."/>
            <person name="Jogler M."/>
            <person name="Boedeker C."/>
            <person name="Pinto D."/>
            <person name="Vollmers J."/>
            <person name="Rivas-Marin E."/>
            <person name="Kohn T."/>
            <person name="Peeters S.H."/>
            <person name="Heuer A."/>
            <person name="Rast P."/>
            <person name="Oberbeckmann S."/>
            <person name="Bunk B."/>
            <person name="Jeske O."/>
            <person name="Meyerdierks A."/>
            <person name="Storesund J.E."/>
            <person name="Kallscheuer N."/>
            <person name="Luecker S."/>
            <person name="Lage O.M."/>
            <person name="Pohl T."/>
            <person name="Merkel B.J."/>
            <person name="Hornburger P."/>
            <person name="Mueller R.-W."/>
            <person name="Bruemmer F."/>
            <person name="Labrenz M."/>
            <person name="Spormann A.M."/>
            <person name="Op Den Camp H."/>
            <person name="Overmann J."/>
            <person name="Amann R."/>
            <person name="Jetten M.S.M."/>
            <person name="Mascher T."/>
            <person name="Medema M.H."/>
            <person name="Devos D.P."/>
            <person name="Kaster A.-K."/>
            <person name="Ovreas L."/>
            <person name="Rohde M."/>
            <person name="Galperin M.Y."/>
            <person name="Jogler C."/>
        </authorList>
    </citation>
    <scope>NUCLEOTIDE SEQUENCE [LARGE SCALE GENOMIC DNA]</scope>
    <source>
        <strain evidence="3 4">Pla123a</strain>
    </source>
</reference>
<evidence type="ECO:0000313" key="3">
    <source>
        <dbReference type="EMBL" id="TWT78264.1"/>
    </source>
</evidence>
<dbReference type="OrthoDB" id="223633at2"/>
<feature type="signal peptide" evidence="1">
    <location>
        <begin position="1"/>
        <end position="27"/>
    </location>
</feature>
<dbReference type="Gene3D" id="3.60.10.10">
    <property type="entry name" value="Endonuclease/exonuclease/phosphatase"/>
    <property type="match status" value="1"/>
</dbReference>
<keyword evidence="3" id="KW-0269">Exonuclease</keyword>
<accession>A0A5C5YTD7</accession>
<dbReference type="SUPFAM" id="SSF56219">
    <property type="entry name" value="DNase I-like"/>
    <property type="match status" value="1"/>
</dbReference>
<dbReference type="AlphaFoldDB" id="A0A5C5YTD7"/>
<keyword evidence="4" id="KW-1185">Reference proteome</keyword>
<sequence length="349" mass="39126" precursor="true">MKRTLRYAAFLLTLGVDMFLSSPRVFASTFVDRFLETDLRVATYNVFFDANFSPNARTDPETPERFARVVNALDADVLNLQEIYNHSAQDVFELMSAVAPLPDGQQWHTHQYSDNVIVSRYPFKSVSGRNGWAEALIDLPDQHYDVDLFIMNDHYACCNNEYSRQLSADRMIAHLQDLRTPGGRVDLPTQTPILILGDLNIVRSGRPLETLLNGGVVYEGQDSPPDWDGTSLANALPLHNGVGPENYTWRDDSDVFDPGVLDFVLYTDSVLTTANKFVLNSTTMSATDLAATGLQPNDVFVRVDRGFYDHLPVVVDFRSTAVPEPNAVLLLVVGLAFRFNLERSNRSRN</sequence>
<dbReference type="Proteomes" id="UP000318478">
    <property type="component" value="Unassembled WGS sequence"/>
</dbReference>
<organism evidence="3 4">
    <name type="scientific">Posidoniimonas polymericola</name>
    <dbReference type="NCBI Taxonomy" id="2528002"/>
    <lineage>
        <taxon>Bacteria</taxon>
        <taxon>Pseudomonadati</taxon>
        <taxon>Planctomycetota</taxon>
        <taxon>Planctomycetia</taxon>
        <taxon>Pirellulales</taxon>
        <taxon>Lacipirellulaceae</taxon>
        <taxon>Posidoniimonas</taxon>
    </lineage>
</organism>
<feature type="chain" id="PRO_5022816740" evidence="1">
    <location>
        <begin position="28"/>
        <end position="349"/>
    </location>
</feature>
<evidence type="ECO:0000256" key="1">
    <source>
        <dbReference type="SAM" id="SignalP"/>
    </source>
</evidence>
<keyword evidence="1" id="KW-0732">Signal</keyword>
<dbReference type="Pfam" id="PF03372">
    <property type="entry name" value="Exo_endo_phos"/>
    <property type="match status" value="1"/>
</dbReference>
<name>A0A5C5YTD7_9BACT</name>
<keyword evidence="3" id="KW-0540">Nuclease</keyword>
<keyword evidence="3" id="KW-0378">Hydrolase</keyword>
<feature type="domain" description="Endonuclease/exonuclease/phosphatase" evidence="2">
    <location>
        <begin position="42"/>
        <end position="272"/>
    </location>
</feature>
<proteinExistence type="predicted"/>
<evidence type="ECO:0000313" key="4">
    <source>
        <dbReference type="Proteomes" id="UP000318478"/>
    </source>
</evidence>
<protein>
    <submittedName>
        <fullName evidence="3">Endonuclease/Exonuclease/phosphatase family protein</fullName>
    </submittedName>
</protein>
<dbReference type="GO" id="GO:0004527">
    <property type="term" value="F:exonuclease activity"/>
    <property type="evidence" value="ECO:0007669"/>
    <property type="project" value="UniProtKB-KW"/>
</dbReference>
<comment type="caution">
    <text evidence="3">The sequence shown here is derived from an EMBL/GenBank/DDBJ whole genome shotgun (WGS) entry which is preliminary data.</text>
</comment>
<dbReference type="EMBL" id="SJPO01000002">
    <property type="protein sequence ID" value="TWT78264.1"/>
    <property type="molecule type" value="Genomic_DNA"/>
</dbReference>
<dbReference type="RefSeq" id="WP_146584580.1">
    <property type="nucleotide sequence ID" value="NZ_SJPO01000002.1"/>
</dbReference>
<evidence type="ECO:0000259" key="2">
    <source>
        <dbReference type="Pfam" id="PF03372"/>
    </source>
</evidence>
<dbReference type="InterPro" id="IPR005135">
    <property type="entry name" value="Endo/exonuclease/phosphatase"/>
</dbReference>